<protein>
    <submittedName>
        <fullName evidence="4">ABC transporter substrate-binding protein</fullName>
    </submittedName>
</protein>
<dbReference type="Gene3D" id="3.40.190.10">
    <property type="entry name" value="Periplasmic binding protein-like II"/>
    <property type="match status" value="2"/>
</dbReference>
<dbReference type="AlphaFoldDB" id="A0A3A3FNC4"/>
<dbReference type="SUPFAM" id="SSF53850">
    <property type="entry name" value="Periplasmic binding protein-like II"/>
    <property type="match status" value="1"/>
</dbReference>
<comment type="caution">
    <text evidence="4">The sequence shown here is derived from an EMBL/GenBank/DDBJ whole genome shotgun (WGS) entry which is preliminary data.</text>
</comment>
<reference evidence="5" key="1">
    <citation type="submission" date="2018-09" db="EMBL/GenBank/DDBJ databases">
        <authorList>
            <person name="Zhu H."/>
        </authorList>
    </citation>
    <scope>NUCLEOTIDE SEQUENCE [LARGE SCALE GENOMIC DNA]</scope>
    <source>
        <strain evidence="5">K1R23-30</strain>
    </source>
</reference>
<keyword evidence="1 2" id="KW-0732">Signal</keyword>
<dbReference type="OrthoDB" id="7241844at2"/>
<accession>A0A3A3FNC4</accession>
<evidence type="ECO:0000313" key="5">
    <source>
        <dbReference type="Proteomes" id="UP000265955"/>
    </source>
</evidence>
<dbReference type="SMART" id="SM00062">
    <property type="entry name" value="PBPb"/>
    <property type="match status" value="1"/>
</dbReference>
<dbReference type="PANTHER" id="PTHR35936">
    <property type="entry name" value="MEMBRANE-BOUND LYTIC MUREIN TRANSGLYCOSYLASE F"/>
    <property type="match status" value="1"/>
</dbReference>
<dbReference type="InterPro" id="IPR001638">
    <property type="entry name" value="Solute-binding_3/MltF_N"/>
</dbReference>
<feature type="chain" id="PRO_5017246336" evidence="2">
    <location>
        <begin position="22"/>
        <end position="267"/>
    </location>
</feature>
<feature type="signal peptide" evidence="2">
    <location>
        <begin position="1"/>
        <end position="21"/>
    </location>
</feature>
<evidence type="ECO:0000313" key="4">
    <source>
        <dbReference type="EMBL" id="RJF96241.1"/>
    </source>
</evidence>
<organism evidence="4 5">
    <name type="scientific">Noviherbaspirillum saxi</name>
    <dbReference type="NCBI Taxonomy" id="2320863"/>
    <lineage>
        <taxon>Bacteria</taxon>
        <taxon>Pseudomonadati</taxon>
        <taxon>Pseudomonadota</taxon>
        <taxon>Betaproteobacteria</taxon>
        <taxon>Burkholderiales</taxon>
        <taxon>Oxalobacteraceae</taxon>
        <taxon>Noviherbaspirillum</taxon>
    </lineage>
</organism>
<dbReference type="EMBL" id="QYUO01000002">
    <property type="protein sequence ID" value="RJF96241.1"/>
    <property type="molecule type" value="Genomic_DNA"/>
</dbReference>
<sequence length="267" mass="28623">MIAALSCLATMAVAAATPATATETGLERARARGELVAGIKYPVPEYKGGMKFRTAEAIDTELLQDLAQRLQLRVSMVKAEPAKAETALASGKADVVLATVPEGVVLPASITAIPAGYIARPMAIMRSDTDIKSWQQLKGRKVCTSEGGLYVGMLAAKYGAVEQLVRAPADSLLALRIGGCDAAVHDSAMLEELTRLPEWKKFSARLTPGPASTLAFLVPVADKATTAMLKRVSNEWSSSQFPEQLTKKRVRHIAFEVYLDQDVPDCH</sequence>
<evidence type="ECO:0000259" key="3">
    <source>
        <dbReference type="SMART" id="SM00062"/>
    </source>
</evidence>
<evidence type="ECO:0000256" key="1">
    <source>
        <dbReference type="ARBA" id="ARBA00022729"/>
    </source>
</evidence>
<proteinExistence type="predicted"/>
<feature type="domain" description="Solute-binding protein family 3/N-terminal" evidence="3">
    <location>
        <begin position="40"/>
        <end position="253"/>
    </location>
</feature>
<evidence type="ECO:0000256" key="2">
    <source>
        <dbReference type="SAM" id="SignalP"/>
    </source>
</evidence>
<gene>
    <name evidence="4" type="ORF">D3871_16050</name>
</gene>
<keyword evidence="5" id="KW-1185">Reference proteome</keyword>
<dbReference type="Proteomes" id="UP000265955">
    <property type="component" value="Unassembled WGS sequence"/>
</dbReference>
<name>A0A3A3FNC4_9BURK</name>
<dbReference type="PANTHER" id="PTHR35936:SF17">
    <property type="entry name" value="ARGININE-BINDING EXTRACELLULAR PROTEIN ARTP"/>
    <property type="match status" value="1"/>
</dbReference>